<dbReference type="InParanoid" id="G3H9U2"/>
<organism evidence="1 2">
    <name type="scientific">Cricetulus griseus</name>
    <name type="common">Chinese hamster</name>
    <name type="synonym">Cricetulus barabensis griseus</name>
    <dbReference type="NCBI Taxonomy" id="10029"/>
    <lineage>
        <taxon>Eukaryota</taxon>
        <taxon>Metazoa</taxon>
        <taxon>Chordata</taxon>
        <taxon>Craniata</taxon>
        <taxon>Vertebrata</taxon>
        <taxon>Euteleostomi</taxon>
        <taxon>Mammalia</taxon>
        <taxon>Eutheria</taxon>
        <taxon>Euarchontoglires</taxon>
        <taxon>Glires</taxon>
        <taxon>Rodentia</taxon>
        <taxon>Myomorpha</taxon>
        <taxon>Muroidea</taxon>
        <taxon>Cricetidae</taxon>
        <taxon>Cricetinae</taxon>
        <taxon>Cricetulus</taxon>
    </lineage>
</organism>
<dbReference type="EMBL" id="JH000238">
    <property type="protein sequence ID" value="EGW01080.1"/>
    <property type="molecule type" value="Genomic_DNA"/>
</dbReference>
<evidence type="ECO:0000313" key="1">
    <source>
        <dbReference type="EMBL" id="EGW01080.1"/>
    </source>
</evidence>
<dbReference type="AlphaFoldDB" id="G3H9U2"/>
<accession>G3H9U2</accession>
<dbReference type="Proteomes" id="UP000001075">
    <property type="component" value="Unassembled WGS sequence"/>
</dbReference>
<sequence length="56" mass="6376">MPECIIVLLGPWSRSRCFQKDERDAMGALDTRLLAAYQQCILSLSNEEMRVISFGL</sequence>
<protein>
    <submittedName>
        <fullName evidence="1">Uncharacterized protein</fullName>
    </submittedName>
</protein>
<evidence type="ECO:0000313" key="2">
    <source>
        <dbReference type="Proteomes" id="UP000001075"/>
    </source>
</evidence>
<gene>
    <name evidence="1" type="ORF">I79_007173</name>
</gene>
<reference evidence="2" key="1">
    <citation type="journal article" date="2011" name="Nat. Biotechnol.">
        <title>The genomic sequence of the Chinese hamster ovary (CHO)-K1 cell line.</title>
        <authorList>
            <person name="Xu X."/>
            <person name="Nagarajan H."/>
            <person name="Lewis N.E."/>
            <person name="Pan S."/>
            <person name="Cai Z."/>
            <person name="Liu X."/>
            <person name="Chen W."/>
            <person name="Xie M."/>
            <person name="Wang W."/>
            <person name="Hammond S."/>
            <person name="Andersen M.R."/>
            <person name="Neff N."/>
            <person name="Passarelli B."/>
            <person name="Koh W."/>
            <person name="Fan H.C."/>
            <person name="Wang J."/>
            <person name="Gui Y."/>
            <person name="Lee K.H."/>
            <person name="Betenbaugh M.J."/>
            <person name="Quake S.R."/>
            <person name="Famili I."/>
            <person name="Palsson B.O."/>
            <person name="Wang J."/>
        </authorList>
    </citation>
    <scope>NUCLEOTIDE SEQUENCE [LARGE SCALE GENOMIC DNA]</scope>
    <source>
        <strain evidence="2">CHO K1 cell line</strain>
    </source>
</reference>
<name>G3H9U2_CRIGR</name>
<proteinExistence type="predicted"/>